<evidence type="ECO:0000313" key="4">
    <source>
        <dbReference type="Proteomes" id="UP000053455"/>
    </source>
</evidence>
<protein>
    <recommendedName>
        <fullName evidence="2">VanZ-like domain-containing protein</fullName>
    </recommendedName>
</protein>
<evidence type="ECO:0000256" key="1">
    <source>
        <dbReference type="SAM" id="Phobius"/>
    </source>
</evidence>
<dbReference type="RefSeq" id="WP_047093524.1">
    <property type="nucleotide sequence ID" value="NZ_LBHU01000002.1"/>
</dbReference>
<proteinExistence type="predicted"/>
<dbReference type="AlphaFoldDB" id="A0A0H0XMW6"/>
<accession>A0A0H0XMW6</accession>
<gene>
    <name evidence="3" type="ORF">AAV99_08230</name>
</gene>
<evidence type="ECO:0000313" key="3">
    <source>
        <dbReference type="EMBL" id="KLI63709.1"/>
    </source>
</evidence>
<organism evidence="3 4">
    <name type="scientific">Aurantiacibacter marinus</name>
    <dbReference type="NCBI Taxonomy" id="874156"/>
    <lineage>
        <taxon>Bacteria</taxon>
        <taxon>Pseudomonadati</taxon>
        <taxon>Pseudomonadota</taxon>
        <taxon>Alphaproteobacteria</taxon>
        <taxon>Sphingomonadales</taxon>
        <taxon>Erythrobacteraceae</taxon>
        <taxon>Aurantiacibacter</taxon>
    </lineage>
</organism>
<comment type="caution">
    <text evidence="3">The sequence shown here is derived from an EMBL/GenBank/DDBJ whole genome shotgun (WGS) entry which is preliminary data.</text>
</comment>
<sequence length="131" mass="14158">MMRLVWFLAIAATLWFAFIPPSWGGLGGAGYHGVAFVVLGVLTPAAFPKLRLVTIWTALVMLGGGIELAQGTTSLHRHGEWSDFVTDVIAATVGVVYYRIWLYLRGVMAPGESAVEEEGDSAQRGRVDGKH</sequence>
<keyword evidence="4" id="KW-1185">Reference proteome</keyword>
<dbReference type="STRING" id="874156.GCA_001021555_01673"/>
<keyword evidence="1" id="KW-1133">Transmembrane helix</keyword>
<evidence type="ECO:0000259" key="2">
    <source>
        <dbReference type="Pfam" id="PF04892"/>
    </source>
</evidence>
<dbReference type="PATRIC" id="fig|874156.12.peg.1693"/>
<dbReference type="InterPro" id="IPR006976">
    <property type="entry name" value="VanZ-like"/>
</dbReference>
<dbReference type="Proteomes" id="UP000053455">
    <property type="component" value="Unassembled WGS sequence"/>
</dbReference>
<dbReference type="EMBL" id="LBHU01000002">
    <property type="protein sequence ID" value="KLI63709.1"/>
    <property type="molecule type" value="Genomic_DNA"/>
</dbReference>
<keyword evidence="1" id="KW-0472">Membrane</keyword>
<dbReference type="OrthoDB" id="6113677at2"/>
<feature type="domain" description="VanZ-like" evidence="2">
    <location>
        <begin position="33"/>
        <end position="101"/>
    </location>
</feature>
<feature type="transmembrane region" description="Helical" evidence="1">
    <location>
        <begin position="84"/>
        <end position="104"/>
    </location>
</feature>
<name>A0A0H0XMW6_9SPHN</name>
<feature type="transmembrane region" description="Helical" evidence="1">
    <location>
        <begin position="34"/>
        <end position="63"/>
    </location>
</feature>
<dbReference type="Pfam" id="PF04892">
    <property type="entry name" value="VanZ"/>
    <property type="match status" value="1"/>
</dbReference>
<reference evidence="3 4" key="1">
    <citation type="submission" date="2015-04" db="EMBL/GenBank/DDBJ databases">
        <title>The draft genome sequence of Erythrobacter marinus HWDM-33.</title>
        <authorList>
            <person name="Zhuang L."/>
            <person name="Liu Y."/>
            <person name="Shao Z."/>
        </authorList>
    </citation>
    <scope>NUCLEOTIDE SEQUENCE [LARGE SCALE GENOMIC DNA]</scope>
    <source>
        <strain evidence="3 4">HWDM-33</strain>
    </source>
</reference>
<keyword evidence="1" id="KW-0812">Transmembrane</keyword>